<evidence type="ECO:0000256" key="2">
    <source>
        <dbReference type="ARBA" id="ARBA00023239"/>
    </source>
</evidence>
<dbReference type="SUPFAM" id="SSF51419">
    <property type="entry name" value="PLP-binding barrel"/>
    <property type="match status" value="1"/>
</dbReference>
<comment type="similarity">
    <text evidence="1">Belongs to the DSD1 family.</text>
</comment>
<feature type="domain" description="D-serine dehydratase-like" evidence="3">
    <location>
        <begin position="244"/>
        <end position="334"/>
    </location>
</feature>
<evidence type="ECO:0000313" key="4">
    <source>
        <dbReference type="EMBL" id="SEJ48910.1"/>
    </source>
</evidence>
<dbReference type="InterPro" id="IPR029066">
    <property type="entry name" value="PLP-binding_barrel"/>
</dbReference>
<dbReference type="Pfam" id="PF14031">
    <property type="entry name" value="D-ser_dehydrat"/>
    <property type="match status" value="1"/>
</dbReference>
<dbReference type="EMBL" id="FNYY01000006">
    <property type="protein sequence ID" value="SEJ48910.1"/>
    <property type="molecule type" value="Genomic_DNA"/>
</dbReference>
<dbReference type="CDD" id="cd06820">
    <property type="entry name" value="PLPDE_III_LS_D-TA_like"/>
    <property type="match status" value="1"/>
</dbReference>
<dbReference type="Proteomes" id="UP000182932">
    <property type="component" value="Unassembled WGS sequence"/>
</dbReference>
<evidence type="ECO:0000259" key="3">
    <source>
        <dbReference type="SMART" id="SM01119"/>
    </source>
</evidence>
<dbReference type="Gene3D" id="2.40.37.20">
    <property type="entry name" value="D-serine dehydratase-like domain"/>
    <property type="match status" value="1"/>
</dbReference>
<dbReference type="Pfam" id="PF01168">
    <property type="entry name" value="Ala_racemase_N"/>
    <property type="match status" value="1"/>
</dbReference>
<dbReference type="InterPro" id="IPR051466">
    <property type="entry name" value="D-amino_acid_metab_enzyme"/>
</dbReference>
<dbReference type="PANTHER" id="PTHR28004:SF2">
    <property type="entry name" value="D-SERINE DEHYDRATASE"/>
    <property type="match status" value="1"/>
</dbReference>
<dbReference type="InterPro" id="IPR042208">
    <property type="entry name" value="D-ser_dehydrat-like_sf"/>
</dbReference>
<evidence type="ECO:0000313" key="5">
    <source>
        <dbReference type="Proteomes" id="UP000182932"/>
    </source>
</evidence>
<accession>A0A975ZNF5</accession>
<name>A0A975ZNF5_9RHOB</name>
<keyword evidence="5" id="KW-1185">Reference proteome</keyword>
<dbReference type="SMART" id="SM01119">
    <property type="entry name" value="D-ser_dehydrat"/>
    <property type="match status" value="1"/>
</dbReference>
<evidence type="ECO:0000256" key="1">
    <source>
        <dbReference type="ARBA" id="ARBA00005323"/>
    </source>
</evidence>
<dbReference type="RefSeq" id="WP_074836555.1">
    <property type="nucleotide sequence ID" value="NZ_FNYY01000006.1"/>
</dbReference>
<dbReference type="PANTHER" id="PTHR28004">
    <property type="entry name" value="ZGC:162816-RELATED"/>
    <property type="match status" value="1"/>
</dbReference>
<dbReference type="GO" id="GO:0036088">
    <property type="term" value="P:D-serine catabolic process"/>
    <property type="evidence" value="ECO:0007669"/>
    <property type="project" value="TreeGrafter"/>
</dbReference>
<gene>
    <name evidence="4" type="ORF">SAMN04487940_106153</name>
</gene>
<dbReference type="Gene3D" id="3.20.20.10">
    <property type="entry name" value="Alanine racemase"/>
    <property type="match status" value="1"/>
</dbReference>
<protein>
    <submittedName>
        <fullName evidence="4">D-serine deaminase, pyridoxal phosphate-dependent</fullName>
    </submittedName>
</protein>
<dbReference type="InterPro" id="IPR001608">
    <property type="entry name" value="Ala_racemase_N"/>
</dbReference>
<dbReference type="AlphaFoldDB" id="A0A975ZNF5"/>
<sequence>MTFREIDTPAVLIDLDIAEANIDRFQAHCDRHGLRLRPHIKTHKLPRLAQRQIAAGAIGITCQKISEAEAMIAEGGVEDVLLTYNILGAEKLARLRKLADRVRLSVVCDNGQVAEGLSAAFCDADAPLPVLVECDTGAGRCGVQTPEAAAELAAAIADLPGLRFGGLMTYPPVGREAKVQDWLTRARTLCEARGLTVEVVSNGGTPGMWQAQEVPAATEYRIGTYIYNDRSLQARGLCDWADCALAVLATVVSVPAPDRAIIDAGSKVLTSDLLGLEGFGHVLGRPDITVAALSEEHGTLSAATIGLAVGDRVRIVPNHACVVTNMLDRVELVRGDHHEGPAPVAARGQVW</sequence>
<comment type="caution">
    <text evidence="4">The sequence shown here is derived from an EMBL/GenBank/DDBJ whole genome shotgun (WGS) entry which is preliminary data.</text>
</comment>
<dbReference type="InterPro" id="IPR026956">
    <property type="entry name" value="D-ser_dehydrat-like_dom"/>
</dbReference>
<dbReference type="GeneID" id="80818410"/>
<organism evidence="4 5">
    <name type="scientific">Marinovum algicola</name>
    <dbReference type="NCBI Taxonomy" id="42444"/>
    <lineage>
        <taxon>Bacteria</taxon>
        <taxon>Pseudomonadati</taxon>
        <taxon>Pseudomonadota</taxon>
        <taxon>Alphaproteobacteria</taxon>
        <taxon>Rhodobacterales</taxon>
        <taxon>Roseobacteraceae</taxon>
        <taxon>Marinovum</taxon>
    </lineage>
</organism>
<proteinExistence type="inferred from homology"/>
<keyword evidence="2" id="KW-0456">Lyase</keyword>
<reference evidence="4 5" key="1">
    <citation type="submission" date="2016-10" db="EMBL/GenBank/DDBJ databases">
        <authorList>
            <person name="Varghese N."/>
            <person name="Submissions S."/>
        </authorList>
    </citation>
    <scope>NUCLEOTIDE SEQUENCE [LARGE SCALE GENOMIC DNA]</scope>
    <source>
        <strain evidence="4 5">FF3</strain>
    </source>
</reference>
<dbReference type="GO" id="GO:0008721">
    <property type="term" value="F:D-serine ammonia-lyase activity"/>
    <property type="evidence" value="ECO:0007669"/>
    <property type="project" value="TreeGrafter"/>
</dbReference>